<protein>
    <submittedName>
        <fullName evidence="2">Uncharacterized protein</fullName>
    </submittedName>
</protein>
<reference evidence="2" key="1">
    <citation type="submission" date="2021-10" db="EMBL/GenBank/DDBJ databases">
        <title>Tropical sea cucumber genome reveals ecological adaptation and Cuvierian tubules defense mechanism.</title>
        <authorList>
            <person name="Chen T."/>
        </authorList>
    </citation>
    <scope>NUCLEOTIDE SEQUENCE</scope>
    <source>
        <strain evidence="2">Nanhai2018</strain>
        <tissue evidence="2">Muscle</tissue>
    </source>
</reference>
<evidence type="ECO:0000256" key="1">
    <source>
        <dbReference type="SAM" id="SignalP"/>
    </source>
</evidence>
<name>A0A9Q1H7L5_HOLLE</name>
<dbReference type="AlphaFoldDB" id="A0A9Q1H7L5"/>
<organism evidence="2 3">
    <name type="scientific">Holothuria leucospilota</name>
    <name type="common">Black long sea cucumber</name>
    <name type="synonym">Mertensiothuria leucospilota</name>
    <dbReference type="NCBI Taxonomy" id="206669"/>
    <lineage>
        <taxon>Eukaryota</taxon>
        <taxon>Metazoa</taxon>
        <taxon>Echinodermata</taxon>
        <taxon>Eleutherozoa</taxon>
        <taxon>Echinozoa</taxon>
        <taxon>Holothuroidea</taxon>
        <taxon>Aspidochirotacea</taxon>
        <taxon>Aspidochirotida</taxon>
        <taxon>Holothuriidae</taxon>
        <taxon>Holothuria</taxon>
    </lineage>
</organism>
<keyword evidence="3" id="KW-1185">Reference proteome</keyword>
<comment type="caution">
    <text evidence="2">The sequence shown here is derived from an EMBL/GenBank/DDBJ whole genome shotgun (WGS) entry which is preliminary data.</text>
</comment>
<dbReference type="EMBL" id="JAIZAY010000009">
    <property type="protein sequence ID" value="KAJ8035668.1"/>
    <property type="molecule type" value="Genomic_DNA"/>
</dbReference>
<feature type="signal peptide" evidence="1">
    <location>
        <begin position="1"/>
        <end position="16"/>
    </location>
</feature>
<sequence>MEGVLVLLIQIKLAASTGLRLTALSRHLPEVWQELKKTSKTWIVSSCVFAKTIYVMGE</sequence>
<dbReference type="Proteomes" id="UP001152320">
    <property type="component" value="Chromosome 9"/>
</dbReference>
<evidence type="ECO:0000313" key="2">
    <source>
        <dbReference type="EMBL" id="KAJ8035668.1"/>
    </source>
</evidence>
<accession>A0A9Q1H7L5</accession>
<proteinExistence type="predicted"/>
<feature type="chain" id="PRO_5040480181" evidence="1">
    <location>
        <begin position="17"/>
        <end position="58"/>
    </location>
</feature>
<evidence type="ECO:0000313" key="3">
    <source>
        <dbReference type="Proteomes" id="UP001152320"/>
    </source>
</evidence>
<gene>
    <name evidence="2" type="ORF">HOLleu_19414</name>
</gene>
<keyword evidence="1" id="KW-0732">Signal</keyword>